<dbReference type="PROSITE" id="PS00061">
    <property type="entry name" value="ADH_SHORT"/>
    <property type="match status" value="1"/>
</dbReference>
<evidence type="ECO:0000313" key="2">
    <source>
        <dbReference type="EMBL" id="CAG9136619.1"/>
    </source>
</evidence>
<dbReference type="InterPro" id="IPR036291">
    <property type="entry name" value="NAD(P)-bd_dom_sf"/>
</dbReference>
<dbReference type="InterPro" id="IPR020904">
    <property type="entry name" value="Sc_DH/Rdtase_CS"/>
</dbReference>
<dbReference type="EMBL" id="CAJHNJ030000150">
    <property type="protein sequence ID" value="CAG9136619.1"/>
    <property type="molecule type" value="Genomic_DNA"/>
</dbReference>
<proteinExistence type="predicted"/>
<name>A0A8S4G905_PLUXY</name>
<accession>A0A8S4G905</accession>
<dbReference type="PRINTS" id="PR00081">
    <property type="entry name" value="GDHRDH"/>
</dbReference>
<reference evidence="2" key="1">
    <citation type="submission" date="2020-11" db="EMBL/GenBank/DDBJ databases">
        <authorList>
            <person name="Whiteford S."/>
        </authorList>
    </citation>
    <scope>NUCLEOTIDE SEQUENCE</scope>
</reference>
<dbReference type="InterPro" id="IPR002347">
    <property type="entry name" value="SDR_fam"/>
</dbReference>
<organism evidence="2 3">
    <name type="scientific">Plutella xylostella</name>
    <name type="common">Diamondback moth</name>
    <name type="synonym">Plutella maculipennis</name>
    <dbReference type="NCBI Taxonomy" id="51655"/>
    <lineage>
        <taxon>Eukaryota</taxon>
        <taxon>Metazoa</taxon>
        <taxon>Ecdysozoa</taxon>
        <taxon>Arthropoda</taxon>
        <taxon>Hexapoda</taxon>
        <taxon>Insecta</taxon>
        <taxon>Pterygota</taxon>
        <taxon>Neoptera</taxon>
        <taxon>Endopterygota</taxon>
        <taxon>Lepidoptera</taxon>
        <taxon>Glossata</taxon>
        <taxon>Ditrysia</taxon>
        <taxon>Yponomeutoidea</taxon>
        <taxon>Plutellidae</taxon>
        <taxon>Plutella</taxon>
    </lineage>
</organism>
<keyword evidence="1" id="KW-0560">Oxidoreductase</keyword>
<evidence type="ECO:0000313" key="3">
    <source>
        <dbReference type="Proteomes" id="UP000653454"/>
    </source>
</evidence>
<dbReference type="PRINTS" id="PR00080">
    <property type="entry name" value="SDRFAMILY"/>
</dbReference>
<dbReference type="PANTHER" id="PTHR43975:SF2">
    <property type="entry name" value="EG:BACR7A4.14 PROTEIN-RELATED"/>
    <property type="match status" value="1"/>
</dbReference>
<keyword evidence="3" id="KW-1185">Reference proteome</keyword>
<dbReference type="Pfam" id="PF13561">
    <property type="entry name" value="adh_short_C2"/>
    <property type="match status" value="1"/>
</dbReference>
<sequence length="261" mass="27909">MAFKGKVVLITGAGSGIGAAAAKAFSRLSAGLALVDKNENGLKKTLEQCEKADQDHLIIVADLSKSSEVLSVVPRTLAHFGRIDVLVNCAGIMSEEKMTDEDVSANFDAVIGINLRTPVILTNKATPYLIETRGSIVNISSIRSTRPCDKRSMYCVSKAGLEMFTKCVALDLADRGVRANSIHPGVVRTNIQFSYNPEATPDAHYAASSKKFPFGVTEPEEVAQLVVFLASSETARTITGAAYYIDGGQSLMETRSLAGKF</sequence>
<protein>
    <submittedName>
        <fullName evidence="2">(diamondback moth) hypothetical protein</fullName>
    </submittedName>
</protein>
<dbReference type="Gene3D" id="3.40.50.720">
    <property type="entry name" value="NAD(P)-binding Rossmann-like Domain"/>
    <property type="match status" value="1"/>
</dbReference>
<dbReference type="FunFam" id="3.40.50.720:FF:000084">
    <property type="entry name" value="Short-chain dehydrogenase reductase"/>
    <property type="match status" value="1"/>
</dbReference>
<dbReference type="PANTHER" id="PTHR43975">
    <property type="entry name" value="ZGC:101858"/>
    <property type="match status" value="1"/>
</dbReference>
<dbReference type="SUPFAM" id="SSF51735">
    <property type="entry name" value="NAD(P)-binding Rossmann-fold domains"/>
    <property type="match status" value="1"/>
</dbReference>
<comment type="caution">
    <text evidence="2">The sequence shown here is derived from an EMBL/GenBank/DDBJ whole genome shotgun (WGS) entry which is preliminary data.</text>
</comment>
<dbReference type="AlphaFoldDB" id="A0A8S4G905"/>
<dbReference type="Proteomes" id="UP000653454">
    <property type="component" value="Unassembled WGS sequence"/>
</dbReference>
<dbReference type="GO" id="GO:0016491">
    <property type="term" value="F:oxidoreductase activity"/>
    <property type="evidence" value="ECO:0007669"/>
    <property type="project" value="UniProtKB-KW"/>
</dbReference>
<gene>
    <name evidence="2" type="ORF">PLXY2_LOCUS14864</name>
</gene>
<evidence type="ECO:0000256" key="1">
    <source>
        <dbReference type="ARBA" id="ARBA00023002"/>
    </source>
</evidence>